<keyword evidence="5 8" id="KW-0378">Hydrolase</keyword>
<dbReference type="InterPro" id="IPR013738">
    <property type="entry name" value="Beta_galactosidase_Trimer"/>
</dbReference>
<organism evidence="12 13">
    <name type="scientific">Rhizobium mayense</name>
    <dbReference type="NCBI Taxonomy" id="1312184"/>
    <lineage>
        <taxon>Bacteria</taxon>
        <taxon>Pseudomonadati</taxon>
        <taxon>Pseudomonadota</taxon>
        <taxon>Alphaproteobacteria</taxon>
        <taxon>Hyphomicrobiales</taxon>
        <taxon>Rhizobiaceae</taxon>
        <taxon>Rhizobium/Agrobacterium group</taxon>
        <taxon>Rhizobium</taxon>
    </lineage>
</organism>
<feature type="domain" description="Beta-galactosidase trimerisation" evidence="10">
    <location>
        <begin position="453"/>
        <end position="652"/>
    </location>
</feature>
<evidence type="ECO:0000256" key="1">
    <source>
        <dbReference type="ARBA" id="ARBA00001412"/>
    </source>
</evidence>
<dbReference type="InterPro" id="IPR013529">
    <property type="entry name" value="Glyco_hydro_42_N"/>
</dbReference>
<feature type="domain" description="Beta-galactosidase C-terminal" evidence="11">
    <location>
        <begin position="662"/>
        <end position="719"/>
    </location>
</feature>
<dbReference type="EMBL" id="JARFYM010000002">
    <property type="protein sequence ID" value="MDL2398224.1"/>
    <property type="molecule type" value="Genomic_DNA"/>
</dbReference>
<dbReference type="Gene3D" id="3.20.20.80">
    <property type="entry name" value="Glycosidases"/>
    <property type="match status" value="1"/>
</dbReference>
<evidence type="ECO:0000256" key="6">
    <source>
        <dbReference type="ARBA" id="ARBA00022833"/>
    </source>
</evidence>
<dbReference type="SUPFAM" id="SSF51445">
    <property type="entry name" value="(Trans)glycosidases"/>
    <property type="match status" value="1"/>
</dbReference>
<evidence type="ECO:0000259" key="10">
    <source>
        <dbReference type="Pfam" id="PF08532"/>
    </source>
</evidence>
<evidence type="ECO:0000256" key="7">
    <source>
        <dbReference type="ARBA" id="ARBA00023295"/>
    </source>
</evidence>
<keyword evidence="13" id="KW-1185">Reference proteome</keyword>
<dbReference type="PANTHER" id="PTHR36447:SF2">
    <property type="entry name" value="BETA-GALACTOSIDASE YESZ"/>
    <property type="match status" value="1"/>
</dbReference>
<gene>
    <name evidence="12" type="ORF">PY649_04885</name>
</gene>
<protein>
    <recommendedName>
        <fullName evidence="3 8">Beta-galactosidase</fullName>
        <shortName evidence="8">Beta-gal</shortName>
        <ecNumber evidence="3 8">3.2.1.23</ecNumber>
    </recommendedName>
</protein>
<dbReference type="InterPro" id="IPR013739">
    <property type="entry name" value="Beta_galactosidase_C"/>
</dbReference>
<comment type="similarity">
    <text evidence="2 8">Belongs to the glycosyl hydrolase 42 family.</text>
</comment>
<dbReference type="PIRSF" id="PIRSF001084">
    <property type="entry name" value="B-galactosidase"/>
    <property type="match status" value="1"/>
</dbReference>
<evidence type="ECO:0000313" key="13">
    <source>
        <dbReference type="Proteomes" id="UP001172645"/>
    </source>
</evidence>
<dbReference type="EC" id="3.2.1.23" evidence="3 8"/>
<evidence type="ECO:0000256" key="2">
    <source>
        <dbReference type="ARBA" id="ARBA00005940"/>
    </source>
</evidence>
<keyword evidence="7 8" id="KW-0326">Glycosidase</keyword>
<dbReference type="InterPro" id="IPR013780">
    <property type="entry name" value="Glyco_hydro_b"/>
</dbReference>
<dbReference type="Proteomes" id="UP001172645">
    <property type="component" value="Unassembled WGS sequence"/>
</dbReference>
<keyword evidence="4" id="KW-0479">Metal-binding</keyword>
<dbReference type="PANTHER" id="PTHR36447">
    <property type="entry name" value="BETA-GALACTOSIDASE GANA"/>
    <property type="match status" value="1"/>
</dbReference>
<feature type="domain" description="Glycoside hydrolase family 42 N-terminal" evidence="9">
    <location>
        <begin position="36"/>
        <end position="407"/>
    </location>
</feature>
<reference evidence="12" key="1">
    <citation type="submission" date="2023-06" db="EMBL/GenBank/DDBJ databases">
        <title>Phylogenetic Diversity of Rhizobium strains.</title>
        <authorList>
            <person name="Moura F.T."/>
            <person name="Helene L.C.F."/>
            <person name="Hungria M."/>
        </authorList>
    </citation>
    <scope>NUCLEOTIDE SEQUENCE</scope>
    <source>
        <strain evidence="12">CCGE526</strain>
    </source>
</reference>
<evidence type="ECO:0000259" key="11">
    <source>
        <dbReference type="Pfam" id="PF08533"/>
    </source>
</evidence>
<comment type="catalytic activity">
    <reaction evidence="1 8">
        <text>Hydrolysis of terminal non-reducing beta-D-galactose residues in beta-D-galactosides.</text>
        <dbReference type="EC" id="3.2.1.23"/>
    </reaction>
</comment>
<dbReference type="Gene3D" id="3.40.50.880">
    <property type="match status" value="1"/>
</dbReference>
<dbReference type="Pfam" id="PF08533">
    <property type="entry name" value="Glyco_hydro_42C"/>
    <property type="match status" value="1"/>
</dbReference>
<evidence type="ECO:0000256" key="8">
    <source>
        <dbReference type="PIRNR" id="PIRNR001084"/>
    </source>
</evidence>
<evidence type="ECO:0000313" key="12">
    <source>
        <dbReference type="EMBL" id="MDL2398224.1"/>
    </source>
</evidence>
<comment type="caution">
    <text evidence="12">The sequence shown here is derived from an EMBL/GenBank/DDBJ whole genome shotgun (WGS) entry which is preliminary data.</text>
</comment>
<dbReference type="InterPro" id="IPR017853">
    <property type="entry name" value="GH"/>
</dbReference>
<dbReference type="Pfam" id="PF08532">
    <property type="entry name" value="Glyco_hydro_42M"/>
    <property type="match status" value="1"/>
</dbReference>
<dbReference type="RefSeq" id="WP_285867061.1">
    <property type="nucleotide sequence ID" value="NZ_JARFYM010000002.1"/>
</dbReference>
<evidence type="ECO:0000256" key="3">
    <source>
        <dbReference type="ARBA" id="ARBA00012756"/>
    </source>
</evidence>
<accession>A0ABT7JTG8</accession>
<keyword evidence="6" id="KW-0862">Zinc</keyword>
<dbReference type="Pfam" id="PF02449">
    <property type="entry name" value="Glyco_hydro_42"/>
    <property type="match status" value="1"/>
</dbReference>
<dbReference type="CDD" id="cd03143">
    <property type="entry name" value="A4_beta-galactosidase_middle_domain"/>
    <property type="match status" value="1"/>
</dbReference>
<evidence type="ECO:0000259" key="9">
    <source>
        <dbReference type="Pfam" id="PF02449"/>
    </source>
</evidence>
<proteinExistence type="inferred from homology"/>
<dbReference type="Gene3D" id="2.60.40.1180">
    <property type="entry name" value="Golgi alpha-mannosidase II"/>
    <property type="match status" value="1"/>
</dbReference>
<evidence type="ECO:0000256" key="4">
    <source>
        <dbReference type="ARBA" id="ARBA00022723"/>
    </source>
</evidence>
<dbReference type="InterPro" id="IPR029062">
    <property type="entry name" value="Class_I_gatase-like"/>
</dbReference>
<sequence length="721" mass="81000">MILQEPDTVSVSSSTKDLSVWRPIKTDRFLVGAPHYPEHVDESYWERDAKRMAEASFNVVRLGEFAWHLFEPKLGTFDFDLFDRAIAVLGRHGLSTIMCTPTATPPRWLTEAHPEILRVDGNGRKMSHGSRQHADTASPVFREHSKRITRAMAEHYRDNPHIIGWQTDNELNTSMPESFSPVTLKEFQAYLADKYSTIEKLNFAWGGDFWATAYDDFGQVVLPLDFAPTFPSPGHLQDYHRFLAFATARFQHDQVEILRATKADWFIFHNLGGLRDIDFRGQFSTDLDFVGYDIYPMLYDEFQRIGNHAKVQALHLDICRGFSGNYIVPEQQSSFGSQPGFCTLTPEPGEMRRMAMSSVARGADGLMFFRWRPAHFGAEIYWMGVIDHDDVPRHRYDEAKRFATEMTMLKDKILGTHVRMDIGIAGSDFDNQEAHKTYSIGLPSPQDDAVLLHQYCYDRGIACGFIHPEDDLSRLKLLYVPHWVMWRDGWTERLEAFARAGGTVIIGARTGTRDENNHVIRETAPGSSLSRMTGVKVEDFGRLAAPGANGLFDVMGRSGGLVVPPNRPAESHRRVRRFTIGNRELEAAHFYENLAVADDVEVVATWSNRYAEGVPMATSRKLGGGRVLYLGTYLTPELTAAVADRTFAEAGVEPLIADLPGGVEVTMRQNGERRLLFIQNYVDQRAELTGVPAGINLLDGGKPVSGALSLEAYGCAIVELN</sequence>
<name>A0ABT7JTG8_9HYPH</name>
<dbReference type="SUPFAM" id="SSF52317">
    <property type="entry name" value="Class I glutamine amidotransferase-like"/>
    <property type="match status" value="1"/>
</dbReference>
<dbReference type="InterPro" id="IPR003476">
    <property type="entry name" value="Glyco_hydro_42"/>
</dbReference>
<evidence type="ECO:0000256" key="5">
    <source>
        <dbReference type="ARBA" id="ARBA00022801"/>
    </source>
</evidence>